<dbReference type="AlphaFoldDB" id="A0A0F8ZZZ4"/>
<feature type="non-terminal residue" evidence="2">
    <location>
        <position position="1"/>
    </location>
</feature>
<evidence type="ECO:0000313" key="2">
    <source>
        <dbReference type="EMBL" id="KKK91400.1"/>
    </source>
</evidence>
<dbReference type="EMBL" id="LAZR01048667">
    <property type="protein sequence ID" value="KKK91400.1"/>
    <property type="molecule type" value="Genomic_DNA"/>
</dbReference>
<proteinExistence type="predicted"/>
<feature type="region of interest" description="Disordered" evidence="1">
    <location>
        <begin position="1"/>
        <end position="20"/>
    </location>
</feature>
<reference evidence="2" key="1">
    <citation type="journal article" date="2015" name="Nature">
        <title>Complex archaea that bridge the gap between prokaryotes and eukaryotes.</title>
        <authorList>
            <person name="Spang A."/>
            <person name="Saw J.H."/>
            <person name="Jorgensen S.L."/>
            <person name="Zaremba-Niedzwiedzka K."/>
            <person name="Martijn J."/>
            <person name="Lind A.E."/>
            <person name="van Eijk R."/>
            <person name="Schleper C."/>
            <person name="Guy L."/>
            <person name="Ettema T.J."/>
        </authorList>
    </citation>
    <scope>NUCLEOTIDE SEQUENCE</scope>
</reference>
<evidence type="ECO:0000256" key="1">
    <source>
        <dbReference type="SAM" id="MobiDB-lite"/>
    </source>
</evidence>
<name>A0A0F8ZZZ4_9ZZZZ</name>
<gene>
    <name evidence="2" type="ORF">LCGC14_2713330</name>
</gene>
<accession>A0A0F8ZZZ4</accession>
<sequence>KSTLVEFEPTEPNCSNHDNHDWQAPYEMVGGIRDNPGVWGKGGGTVSTEVCLNCHATRVTDTWAQGPGGIQGLTSVSYGQYDSDDY</sequence>
<comment type="caution">
    <text evidence="2">The sequence shown here is derived from an EMBL/GenBank/DDBJ whole genome shotgun (WGS) entry which is preliminary data.</text>
</comment>
<organism evidence="2">
    <name type="scientific">marine sediment metagenome</name>
    <dbReference type="NCBI Taxonomy" id="412755"/>
    <lineage>
        <taxon>unclassified sequences</taxon>
        <taxon>metagenomes</taxon>
        <taxon>ecological metagenomes</taxon>
    </lineage>
</organism>
<protein>
    <submittedName>
        <fullName evidence="2">Uncharacterized protein</fullName>
    </submittedName>
</protein>